<name>A0ABW7YPX9_9ACTN</name>
<organism evidence="2 3">
    <name type="scientific">Nonomuraea typhae</name>
    <dbReference type="NCBI Taxonomy" id="2603600"/>
    <lineage>
        <taxon>Bacteria</taxon>
        <taxon>Bacillati</taxon>
        <taxon>Actinomycetota</taxon>
        <taxon>Actinomycetes</taxon>
        <taxon>Streptosporangiales</taxon>
        <taxon>Streptosporangiaceae</taxon>
        <taxon>Nonomuraea</taxon>
    </lineage>
</organism>
<protein>
    <recommendedName>
        <fullName evidence="4">YncE family protein</fullName>
    </recommendedName>
</protein>
<dbReference type="Proteomes" id="UP001612741">
    <property type="component" value="Unassembled WGS sequence"/>
</dbReference>
<proteinExistence type="predicted"/>
<evidence type="ECO:0008006" key="4">
    <source>
        <dbReference type="Google" id="ProtNLM"/>
    </source>
</evidence>
<gene>
    <name evidence="2" type="ORF">ACIBG2_10860</name>
</gene>
<dbReference type="SUPFAM" id="SSF50974">
    <property type="entry name" value="Nitrous oxide reductase, N-terminal domain"/>
    <property type="match status" value="1"/>
</dbReference>
<dbReference type="Gene3D" id="2.130.10.10">
    <property type="entry name" value="YVTN repeat-like/Quinoprotein amine dehydrogenase"/>
    <property type="match status" value="1"/>
</dbReference>
<keyword evidence="3" id="KW-1185">Reference proteome</keyword>
<accession>A0ABW7YPX9</accession>
<dbReference type="InterPro" id="IPR015943">
    <property type="entry name" value="WD40/YVTN_repeat-like_dom_sf"/>
</dbReference>
<dbReference type="InterPro" id="IPR011045">
    <property type="entry name" value="N2O_reductase_N"/>
</dbReference>
<evidence type="ECO:0000313" key="3">
    <source>
        <dbReference type="Proteomes" id="UP001612741"/>
    </source>
</evidence>
<dbReference type="RefSeq" id="WP_397081100.1">
    <property type="nucleotide sequence ID" value="NZ_JBITGY010000003.1"/>
</dbReference>
<feature type="chain" id="PRO_5046874545" description="YncE family protein" evidence="1">
    <location>
        <begin position="42"/>
        <end position="100"/>
    </location>
</feature>
<keyword evidence="1" id="KW-0732">Signal</keyword>
<feature type="signal peptide" evidence="1">
    <location>
        <begin position="1"/>
        <end position="41"/>
    </location>
</feature>
<reference evidence="2 3" key="1">
    <citation type="submission" date="2024-10" db="EMBL/GenBank/DDBJ databases">
        <title>The Natural Products Discovery Center: Release of the First 8490 Sequenced Strains for Exploring Actinobacteria Biosynthetic Diversity.</title>
        <authorList>
            <person name="Kalkreuter E."/>
            <person name="Kautsar S.A."/>
            <person name="Yang D."/>
            <person name="Bader C.D."/>
            <person name="Teijaro C.N."/>
            <person name="Fluegel L."/>
            <person name="Davis C.M."/>
            <person name="Simpson J.R."/>
            <person name="Lauterbach L."/>
            <person name="Steele A.D."/>
            <person name="Gui C."/>
            <person name="Meng S."/>
            <person name="Li G."/>
            <person name="Viehrig K."/>
            <person name="Ye F."/>
            <person name="Su P."/>
            <person name="Kiefer A.F."/>
            <person name="Nichols A."/>
            <person name="Cepeda A.J."/>
            <person name="Yan W."/>
            <person name="Fan B."/>
            <person name="Jiang Y."/>
            <person name="Adhikari A."/>
            <person name="Zheng C.-J."/>
            <person name="Schuster L."/>
            <person name="Cowan T.M."/>
            <person name="Smanski M.J."/>
            <person name="Chevrette M.G."/>
            <person name="De Carvalho L.P.S."/>
            <person name="Shen B."/>
        </authorList>
    </citation>
    <scope>NUCLEOTIDE SEQUENCE [LARGE SCALE GENOMIC DNA]</scope>
    <source>
        <strain evidence="2 3">NPDC050545</strain>
    </source>
</reference>
<evidence type="ECO:0000313" key="2">
    <source>
        <dbReference type="EMBL" id="MFI6497878.1"/>
    </source>
</evidence>
<dbReference type="EMBL" id="JBITGY010000003">
    <property type="protein sequence ID" value="MFI6497878.1"/>
    <property type="molecule type" value="Genomic_DNA"/>
</dbReference>
<evidence type="ECO:0000256" key="1">
    <source>
        <dbReference type="SAM" id="SignalP"/>
    </source>
</evidence>
<comment type="caution">
    <text evidence="2">The sequence shown here is derived from an EMBL/GenBank/DDBJ whole genome shotgun (WGS) entry which is preliminary data.</text>
</comment>
<sequence>MSDRLPPARRRVTAHRRWTVVPALLALVGALPPALSVPALAAGGAAGRAYVGNDGTVSVLDVAKHVVVATIPAAYGIRDVAVDAAGTRVYTADYGMAPTR</sequence>